<feature type="region of interest" description="Disordered" evidence="1">
    <location>
        <begin position="36"/>
        <end position="104"/>
    </location>
</feature>
<dbReference type="Proteomes" id="UP000595140">
    <property type="component" value="Unassembled WGS sequence"/>
</dbReference>
<feature type="compositionally biased region" description="Polar residues" evidence="1">
    <location>
        <begin position="91"/>
        <end position="103"/>
    </location>
</feature>
<gene>
    <name evidence="3" type="ORF">CCAM_LOCUS13500</name>
</gene>
<dbReference type="SMART" id="SM01054">
    <property type="entry name" value="CaM_binding"/>
    <property type="match status" value="1"/>
</dbReference>
<dbReference type="InterPro" id="IPR012417">
    <property type="entry name" value="CaM-bd_dom_pln"/>
</dbReference>
<dbReference type="Pfam" id="PF07839">
    <property type="entry name" value="CaM_binding"/>
    <property type="match status" value="1"/>
</dbReference>
<dbReference type="PANTHER" id="PTHR33923:SF2">
    <property type="entry name" value="CALMODULIN-BINDING PROTEIN-RELATED"/>
    <property type="match status" value="1"/>
</dbReference>
<proteinExistence type="predicted"/>
<feature type="compositionally biased region" description="Polar residues" evidence="1">
    <location>
        <begin position="258"/>
        <end position="275"/>
    </location>
</feature>
<evidence type="ECO:0000256" key="1">
    <source>
        <dbReference type="SAM" id="MobiDB-lite"/>
    </source>
</evidence>
<organism evidence="3 4">
    <name type="scientific">Cuscuta campestris</name>
    <dbReference type="NCBI Taxonomy" id="132261"/>
    <lineage>
        <taxon>Eukaryota</taxon>
        <taxon>Viridiplantae</taxon>
        <taxon>Streptophyta</taxon>
        <taxon>Embryophyta</taxon>
        <taxon>Tracheophyta</taxon>
        <taxon>Spermatophyta</taxon>
        <taxon>Magnoliopsida</taxon>
        <taxon>eudicotyledons</taxon>
        <taxon>Gunneridae</taxon>
        <taxon>Pentapetalae</taxon>
        <taxon>asterids</taxon>
        <taxon>lamiids</taxon>
        <taxon>Solanales</taxon>
        <taxon>Convolvulaceae</taxon>
        <taxon>Cuscuteae</taxon>
        <taxon>Cuscuta</taxon>
        <taxon>Cuscuta subgen. Grammica</taxon>
        <taxon>Cuscuta sect. Cleistogrammica</taxon>
    </lineage>
</organism>
<sequence>MQDPFLKALQMPDSSPHFIKATACFDAKKETSLVIEQDNGLSSSSSSSSSSPISTRIKNQEGTRKTTKNLGSTRSLMTNPDSGSCLDDGIDQTQSQASSQPSLCSRAVRLSAKSKKCSLRVKSTCASTIKNSKFPGMCHRERLLPNNVCSYRHCSLNKNPSLRPEPDNFGTRKRLSKNPDGKLGMKNRARVQDSESGSSNTWNLVGPNQLAAVQESSDSCKPEVANGENQQGIEVKKLTAVKIVQEAIEKILLPEVSDQPSDSQQMRSDQTTPDQETLENNNENNDLESIPQEVGSGSGECTQTLPLLESRENEIPPEANDTIYQDKKVATEEEPKHISMWHMISQHVLSGVISKAGTGLLEGTDDEEEEDVHTIRETETRRDFSRDDAIGVVKEVVNEILITDIQENSPHTQSRDDSIVNEDGKKQASILAKSSNWSKVKKLVFLKRSIAALQNGKKPEKVNLRHQMMDERKKAEKWMLDYALQNIVTKLTPSRKRRVAMLVEAFEAVVPFPQA</sequence>
<feature type="domain" description="Calmodulin-binding" evidence="2">
    <location>
        <begin position="410"/>
        <end position="511"/>
    </location>
</feature>
<feature type="region of interest" description="Disordered" evidence="1">
    <location>
        <begin position="254"/>
        <end position="299"/>
    </location>
</feature>
<reference evidence="3 4" key="1">
    <citation type="submission" date="2018-04" db="EMBL/GenBank/DDBJ databases">
        <authorList>
            <person name="Vogel A."/>
        </authorList>
    </citation>
    <scope>NUCLEOTIDE SEQUENCE [LARGE SCALE GENOMIC DNA]</scope>
</reference>
<feature type="compositionally biased region" description="Polar residues" evidence="1">
    <location>
        <begin position="194"/>
        <end position="203"/>
    </location>
</feature>
<protein>
    <recommendedName>
        <fullName evidence="2">Calmodulin-binding domain-containing protein</fullName>
    </recommendedName>
</protein>
<feature type="region of interest" description="Disordered" evidence="1">
    <location>
        <begin position="160"/>
        <end position="204"/>
    </location>
</feature>
<dbReference type="EMBL" id="OOIL02001058">
    <property type="protein sequence ID" value="VFQ71724.1"/>
    <property type="molecule type" value="Genomic_DNA"/>
</dbReference>
<evidence type="ECO:0000313" key="4">
    <source>
        <dbReference type="Proteomes" id="UP000595140"/>
    </source>
</evidence>
<dbReference type="PANTHER" id="PTHR33923">
    <property type="entry name" value="CALMODULIN-BINDING PROTEIN-RELATED"/>
    <property type="match status" value="1"/>
</dbReference>
<evidence type="ECO:0000259" key="2">
    <source>
        <dbReference type="SMART" id="SM01054"/>
    </source>
</evidence>
<keyword evidence="4" id="KW-1185">Reference proteome</keyword>
<dbReference type="OrthoDB" id="1294498at2759"/>
<dbReference type="AlphaFoldDB" id="A0A484L695"/>
<dbReference type="InterPro" id="IPR044681">
    <property type="entry name" value="PICBP-like"/>
</dbReference>
<feature type="compositionally biased region" description="Polar residues" evidence="1">
    <location>
        <begin position="68"/>
        <end position="82"/>
    </location>
</feature>
<feature type="compositionally biased region" description="Low complexity" evidence="1">
    <location>
        <begin position="42"/>
        <end position="51"/>
    </location>
</feature>
<evidence type="ECO:0000313" key="3">
    <source>
        <dbReference type="EMBL" id="VFQ71724.1"/>
    </source>
</evidence>
<name>A0A484L695_9ASTE</name>
<dbReference type="GO" id="GO:0005516">
    <property type="term" value="F:calmodulin binding"/>
    <property type="evidence" value="ECO:0007669"/>
    <property type="project" value="InterPro"/>
</dbReference>
<accession>A0A484L695</accession>